<feature type="coiled-coil region" evidence="1">
    <location>
        <begin position="314"/>
        <end position="348"/>
    </location>
</feature>
<evidence type="ECO:0008006" key="4">
    <source>
        <dbReference type="Google" id="ProtNLM"/>
    </source>
</evidence>
<dbReference type="RefSeq" id="WP_202337370.1">
    <property type="nucleotide sequence ID" value="NZ_CP068439.1"/>
</dbReference>
<accession>A0ABX7DTS4</accession>
<organism evidence="2 3">
    <name type="scientific">Aequorivita iocasae</name>
    <dbReference type="NCBI Taxonomy" id="2803865"/>
    <lineage>
        <taxon>Bacteria</taxon>
        <taxon>Pseudomonadati</taxon>
        <taxon>Bacteroidota</taxon>
        <taxon>Flavobacteriia</taxon>
        <taxon>Flavobacteriales</taxon>
        <taxon>Flavobacteriaceae</taxon>
        <taxon>Aequorivita</taxon>
    </lineage>
</organism>
<dbReference type="EMBL" id="CP068439">
    <property type="protein sequence ID" value="QQX77474.1"/>
    <property type="molecule type" value="Genomic_DNA"/>
</dbReference>
<gene>
    <name evidence="2" type="ORF">JK629_04160</name>
</gene>
<evidence type="ECO:0000256" key="1">
    <source>
        <dbReference type="SAM" id="Coils"/>
    </source>
</evidence>
<proteinExistence type="predicted"/>
<reference evidence="2 3" key="1">
    <citation type="submission" date="2021-01" db="EMBL/GenBank/DDBJ databases">
        <title>Aequorivita sp. strain KX20305, a bacterium isolated from the sediment collected at a cold seep field in South China Sea.</title>
        <authorList>
            <person name="Zhang H."/>
            <person name="Li C."/>
        </authorList>
    </citation>
    <scope>NUCLEOTIDE SEQUENCE [LARGE SCALE GENOMIC DNA]</scope>
    <source>
        <strain evidence="2 3">KX20305</strain>
    </source>
</reference>
<name>A0ABX7DTS4_9FLAO</name>
<feature type="coiled-coil region" evidence="1">
    <location>
        <begin position="385"/>
        <end position="419"/>
    </location>
</feature>
<feature type="coiled-coil region" evidence="1">
    <location>
        <begin position="224"/>
        <end position="251"/>
    </location>
</feature>
<keyword evidence="1" id="KW-0175">Coiled coil</keyword>
<dbReference type="Gene3D" id="3.40.50.300">
    <property type="entry name" value="P-loop containing nucleotide triphosphate hydrolases"/>
    <property type="match status" value="1"/>
</dbReference>
<keyword evidence="3" id="KW-1185">Reference proteome</keyword>
<sequence length="564" mass="65703">MKKLYISEMLLLSQKEKKAKRVSFDKHRTLIYGKNHTGKSSLIKSIYRTFGAEPILNSKFKNANVASLVKFELDGDKFQILRDGKRFSIYDSNGVNLGIFDSVTKELGPFLSKLFDFNPLFQSQNSGFIVPPPAYLLLPYYVDQDESWSKSWSSFKSLQQIKSYRNQCIFYHSGIRPNKYYETKKEIDIYLKAIEETDKEQKLTGKILEDVKNKLSQTNFNINIDEFKKEITALLTELESLKKKEESLKSDLHDLYHLKASYDAQINIVKQAVLESHKDLEFASEKLPEVIGCPTCGAEYENSFAERFEIAQDEQKSKDLLLELKKEVKEIEDKIEFENKKLNSTLSEVNKIDKILQEKKGNLKLKDVIESSGKNQIKSIFTDRYDALHKTLVENTLEKEKLEKKLKEFESKKRKDEIVGYYRTKLTSFLKKLDVHSLTEDEYKPITSKIESKETGSSRPRALIAYYFTFFHLMKKFSSSTYFPLIVDSPNQQDQDVEHIDKIMKFIQENQPKDSQLILGLAETYGVDFKCKTITLTEKYSLLQKSEYDNVHEEMISKLSELWE</sequence>
<protein>
    <recommendedName>
        <fullName evidence="4">Rad50/SbcC-type AAA domain-containing protein</fullName>
    </recommendedName>
</protein>
<evidence type="ECO:0000313" key="2">
    <source>
        <dbReference type="EMBL" id="QQX77474.1"/>
    </source>
</evidence>
<dbReference type="Proteomes" id="UP000629420">
    <property type="component" value="Chromosome"/>
</dbReference>
<dbReference type="InterPro" id="IPR027417">
    <property type="entry name" value="P-loop_NTPase"/>
</dbReference>
<evidence type="ECO:0000313" key="3">
    <source>
        <dbReference type="Proteomes" id="UP000629420"/>
    </source>
</evidence>
<dbReference type="SUPFAM" id="SSF52540">
    <property type="entry name" value="P-loop containing nucleoside triphosphate hydrolases"/>
    <property type="match status" value="1"/>
</dbReference>